<comment type="caution">
    <text evidence="11">The sequence shown here is derived from an EMBL/GenBank/DDBJ whole genome shotgun (WGS) entry which is preliminary data.</text>
</comment>
<dbReference type="GO" id="GO:0002376">
    <property type="term" value="P:immune system process"/>
    <property type="evidence" value="ECO:0007669"/>
    <property type="project" value="UniProtKB-KW"/>
</dbReference>
<evidence type="ECO:0000256" key="4">
    <source>
        <dbReference type="ARBA" id="ARBA00022690"/>
    </source>
</evidence>
<dbReference type="FunFam" id="3.10.450.10:FF:000001">
    <property type="entry name" value="Cystatin-A"/>
    <property type="match status" value="1"/>
</dbReference>
<organism evidence="11 12">
    <name type="scientific">Perca fluviatilis</name>
    <name type="common">European perch</name>
    <dbReference type="NCBI Taxonomy" id="8168"/>
    <lineage>
        <taxon>Eukaryota</taxon>
        <taxon>Metazoa</taxon>
        <taxon>Chordata</taxon>
        <taxon>Craniata</taxon>
        <taxon>Vertebrata</taxon>
        <taxon>Euteleostomi</taxon>
        <taxon>Actinopterygii</taxon>
        <taxon>Neopterygii</taxon>
        <taxon>Teleostei</taxon>
        <taxon>Neoteleostei</taxon>
        <taxon>Acanthomorphata</taxon>
        <taxon>Eupercaria</taxon>
        <taxon>Perciformes</taxon>
        <taxon>Percoidei</taxon>
        <taxon>Percidae</taxon>
        <taxon>Percinae</taxon>
        <taxon>Perca</taxon>
    </lineage>
</organism>
<dbReference type="Gene3D" id="3.10.450.10">
    <property type="match status" value="1"/>
</dbReference>
<evidence type="ECO:0000256" key="7">
    <source>
        <dbReference type="ARBA" id="ARBA00040677"/>
    </source>
</evidence>
<name>A0A6A5EKE3_PERFL</name>
<evidence type="ECO:0000256" key="8">
    <source>
        <dbReference type="ARBA" id="ARBA00041437"/>
    </source>
</evidence>
<dbReference type="SUPFAM" id="SSF54403">
    <property type="entry name" value="Cystatin/monellin"/>
    <property type="match status" value="1"/>
</dbReference>
<keyword evidence="5" id="KW-0789">Thiol protease inhibitor</keyword>
<dbReference type="InterPro" id="IPR001713">
    <property type="entry name" value="Prot_inh_stefin"/>
</dbReference>
<dbReference type="PANTHER" id="PTHR11414">
    <property type="entry name" value="CYSTATIN FAMILY MEMBER"/>
    <property type="match status" value="1"/>
</dbReference>
<keyword evidence="12" id="KW-1185">Reference proteome</keyword>
<dbReference type="OrthoDB" id="6115262at2759"/>
<proteinExistence type="inferred from homology"/>
<feature type="region of interest" description="Disordered" evidence="9">
    <location>
        <begin position="80"/>
        <end position="105"/>
    </location>
</feature>
<dbReference type="CDD" id="cd00042">
    <property type="entry name" value="CY"/>
    <property type="match status" value="1"/>
</dbReference>
<dbReference type="AlphaFoldDB" id="A0A6A5EKE3"/>
<evidence type="ECO:0000256" key="5">
    <source>
        <dbReference type="ARBA" id="ARBA00022704"/>
    </source>
</evidence>
<reference evidence="11 12" key="1">
    <citation type="submission" date="2019-06" db="EMBL/GenBank/DDBJ databases">
        <title>A chromosome-scale genome assembly of the European perch, Perca fluviatilis.</title>
        <authorList>
            <person name="Roques C."/>
            <person name="Zahm M."/>
            <person name="Cabau C."/>
            <person name="Klopp C."/>
            <person name="Bouchez O."/>
            <person name="Donnadieu C."/>
            <person name="Kuhl H."/>
            <person name="Gislard M."/>
            <person name="Guendouz S."/>
            <person name="Journot L."/>
            <person name="Haffray P."/>
            <person name="Bestin A."/>
            <person name="Morvezen R."/>
            <person name="Feron R."/>
            <person name="Wen M."/>
            <person name="Jouanno E."/>
            <person name="Herpin A."/>
            <person name="Schartl M."/>
            <person name="Postlethwait J."/>
            <person name="Schaerlinger B."/>
            <person name="Chardard D."/>
            <person name="Lecocq T."/>
            <person name="Poncet C."/>
            <person name="Jaffrelo L."/>
            <person name="Lampietro C."/>
            <person name="Guiguen Y."/>
        </authorList>
    </citation>
    <scope>NUCLEOTIDE SEQUENCE [LARGE SCALE GENOMIC DNA]</scope>
    <source>
        <tissue evidence="11">Blood</tissue>
    </source>
</reference>
<dbReference type="SMART" id="SM00043">
    <property type="entry name" value="CY"/>
    <property type="match status" value="1"/>
</dbReference>
<evidence type="ECO:0000259" key="10">
    <source>
        <dbReference type="SMART" id="SM00043"/>
    </source>
</evidence>
<evidence type="ECO:0000256" key="2">
    <source>
        <dbReference type="ARBA" id="ARBA00009403"/>
    </source>
</evidence>
<dbReference type="PANTHER" id="PTHR11414:SF21">
    <property type="entry name" value="CYSTATIN 14A, TANDEM DUPLICATE 1-RELATED"/>
    <property type="match status" value="1"/>
</dbReference>
<gene>
    <name evidence="11" type="ORF">PFLUV_G00077000</name>
</gene>
<evidence type="ECO:0000256" key="3">
    <source>
        <dbReference type="ARBA" id="ARBA00022490"/>
    </source>
</evidence>
<comment type="similarity">
    <text evidence="2">Belongs to the cystatin family.</text>
</comment>
<accession>A0A6A5EKE3</accession>
<keyword evidence="4" id="KW-0646">Protease inhibitor</keyword>
<keyword evidence="6" id="KW-0391">Immunity</keyword>
<evidence type="ECO:0000256" key="6">
    <source>
        <dbReference type="ARBA" id="ARBA00022859"/>
    </source>
</evidence>
<dbReference type="GO" id="GO:0005829">
    <property type="term" value="C:cytosol"/>
    <property type="evidence" value="ECO:0007669"/>
    <property type="project" value="TreeGrafter"/>
</dbReference>
<dbReference type="EMBL" id="VHII01000006">
    <property type="protein sequence ID" value="KAF1389771.1"/>
    <property type="molecule type" value="Genomic_DNA"/>
</dbReference>
<evidence type="ECO:0000313" key="11">
    <source>
        <dbReference type="EMBL" id="KAF1389771.1"/>
    </source>
</evidence>
<protein>
    <recommendedName>
        <fullName evidence="7">Cystatin-B</fullName>
    </recommendedName>
    <alternativeName>
        <fullName evidence="8">Stefin-B</fullName>
    </alternativeName>
</protein>
<dbReference type="Proteomes" id="UP000465112">
    <property type="component" value="Chromosome 6"/>
</dbReference>
<dbReference type="InterPro" id="IPR046350">
    <property type="entry name" value="Cystatin_sf"/>
</dbReference>
<evidence type="ECO:0000313" key="12">
    <source>
        <dbReference type="Proteomes" id="UP000465112"/>
    </source>
</evidence>
<dbReference type="GO" id="GO:0004869">
    <property type="term" value="F:cysteine-type endopeptidase inhibitor activity"/>
    <property type="evidence" value="ECO:0007669"/>
    <property type="project" value="UniProtKB-KW"/>
</dbReference>
<dbReference type="Pfam" id="PF00031">
    <property type="entry name" value="Cystatin"/>
    <property type="match status" value="1"/>
</dbReference>
<comment type="subcellular location">
    <subcellularLocation>
        <location evidence="1">Cytoplasm</location>
    </subcellularLocation>
</comment>
<feature type="compositionally biased region" description="Basic and acidic residues" evidence="9">
    <location>
        <begin position="90"/>
        <end position="105"/>
    </location>
</feature>
<evidence type="ECO:0000256" key="9">
    <source>
        <dbReference type="SAM" id="MobiDB-lite"/>
    </source>
</evidence>
<feature type="domain" description="Cystatin" evidence="10">
    <location>
        <begin position="4"/>
        <end position="105"/>
    </location>
</feature>
<sequence>MTNRMCGGMGETMDSDEEIQHICDLVKPQVEKETGHKYVIYTALKYRSQVVNGFNYVIKVLVGEEECLHLRVYQRPWYNYDVQDPPPELKGVDQHKTRDDPLVPF</sequence>
<keyword evidence="3" id="KW-0963">Cytoplasm</keyword>
<dbReference type="InterPro" id="IPR000010">
    <property type="entry name" value="Cystatin_dom"/>
</dbReference>
<dbReference type="PRINTS" id="PR00295">
    <property type="entry name" value="STEFINA"/>
</dbReference>
<evidence type="ECO:0000256" key="1">
    <source>
        <dbReference type="ARBA" id="ARBA00004496"/>
    </source>
</evidence>
<dbReference type="GO" id="GO:0071220">
    <property type="term" value="P:cellular response to bacterial lipoprotein"/>
    <property type="evidence" value="ECO:0007669"/>
    <property type="project" value="UniProtKB-ARBA"/>
</dbReference>